<proteinExistence type="predicted"/>
<dbReference type="EMBL" id="SRRZ01000085">
    <property type="protein sequence ID" value="NQE36439.1"/>
    <property type="molecule type" value="Genomic_DNA"/>
</dbReference>
<dbReference type="CDD" id="cd02440">
    <property type="entry name" value="AdoMet_MTases"/>
    <property type="match status" value="1"/>
</dbReference>
<feature type="domain" description="Methyltransferase FkbM" evidence="1">
    <location>
        <begin position="65"/>
        <end position="203"/>
    </location>
</feature>
<dbReference type="Pfam" id="PF05050">
    <property type="entry name" value="Methyltransf_21"/>
    <property type="match status" value="1"/>
</dbReference>
<sequence>MSAFLPSLKKSGHLDRIHMTVCNVGSRKISSQDEYSQKGWGIFAPHLTIYGFDADADACEASNSALEAQPINWTEKHIPLALANSVGESILYVTKHPMCSSLYPPNEPYLERFSGLSELVNLDFYVGIETTTLDEFCQSEGIEEIDFLQIDVQGAELQVLQGASQILGKSILAVQAEVEFSHLYKNQPLFADVDIYLREQGFTLFDLDKAYRLRSLSPISSAVRAGQLLYGDAFYIRDLIEESLENNLKTPDRILKLACIADILNFPDYTLELLEYLTFHYGSNPNYNFANNIVEILAQFPQLVNRGITSLPAVSRIVDYIDGYDIDSLIPSEADITTKDQQEPQIDPMEVFHSDEYLRHNQRRLEHLASLGLDIVGKTVLELGAGIGDHTSFFLDRSCKVVAAEGRPQNLEILRSRYPDVETIQLDLDTPDLKINQQFDIVYSYGLLYHLQKPTQAIEFMARSCQKMLLLETCVSFGEEEAINFCKEVADFPSQAISGNGCRPTRKWVYNQLKQYFEFVYMPITQPNHEQFPIDWTLSSSKTLVRSVFIASRQELNNLLLLEDIPLKQQRH</sequence>
<protein>
    <submittedName>
        <fullName evidence="3">2-O-methyltransferase NoeI</fullName>
        <ecNumber evidence="3">2.1.1.-</ecNumber>
    </submittedName>
</protein>
<gene>
    <name evidence="3" type="primary">noeI_1</name>
    <name evidence="3" type="ORF">E5S67_04204</name>
</gene>
<dbReference type="EC" id="2.1.1.-" evidence="3"/>
<dbReference type="RefSeq" id="WP_246276902.1">
    <property type="nucleotide sequence ID" value="NZ_CAWPPK010000302.1"/>
</dbReference>
<dbReference type="GO" id="GO:0032259">
    <property type="term" value="P:methylation"/>
    <property type="evidence" value="ECO:0007669"/>
    <property type="project" value="UniProtKB-KW"/>
</dbReference>
<name>A0ABX2D1G8_9CYAN</name>
<dbReference type="NCBIfam" id="TIGR01444">
    <property type="entry name" value="fkbM_fam"/>
    <property type="match status" value="1"/>
</dbReference>
<keyword evidence="3" id="KW-0489">Methyltransferase</keyword>
<comment type="caution">
    <text evidence="3">The sequence shown here is derived from an EMBL/GenBank/DDBJ whole genome shotgun (WGS) entry which is preliminary data.</text>
</comment>
<keyword evidence="3" id="KW-0808">Transferase</keyword>
<dbReference type="Proteomes" id="UP000702425">
    <property type="component" value="Unassembled WGS sequence"/>
</dbReference>
<dbReference type="PANTHER" id="PTHR36973:SF4">
    <property type="entry name" value="NODULATION PROTEIN"/>
    <property type="match status" value="1"/>
</dbReference>
<reference evidence="3 4" key="1">
    <citation type="journal article" date="2020" name="Sci. Rep.">
        <title>A novel cyanobacterial geosmin producer, revising GeoA distribution and dispersion patterns in Bacteria.</title>
        <authorList>
            <person name="Churro C."/>
            <person name="Semedo-Aguiar A.P."/>
            <person name="Silva A.D."/>
            <person name="Pereira-Leal J.B."/>
            <person name="Leite R.B."/>
        </authorList>
    </citation>
    <scope>NUCLEOTIDE SEQUENCE [LARGE SCALE GENOMIC DNA]</scope>
    <source>
        <strain evidence="3 4">IPMA8</strain>
    </source>
</reference>
<dbReference type="InterPro" id="IPR053188">
    <property type="entry name" value="FkbM_Methyltransferase"/>
</dbReference>
<evidence type="ECO:0000313" key="4">
    <source>
        <dbReference type="Proteomes" id="UP000702425"/>
    </source>
</evidence>
<organism evidence="3 4">
    <name type="scientific">Microcoleus asticus IPMA8</name>
    <dbReference type="NCBI Taxonomy" id="2563858"/>
    <lineage>
        <taxon>Bacteria</taxon>
        <taxon>Bacillati</taxon>
        <taxon>Cyanobacteriota</taxon>
        <taxon>Cyanophyceae</taxon>
        <taxon>Oscillatoriophycideae</taxon>
        <taxon>Oscillatoriales</taxon>
        <taxon>Microcoleaceae</taxon>
        <taxon>Microcoleus</taxon>
        <taxon>Microcoleus asticus</taxon>
    </lineage>
</organism>
<feature type="domain" description="Methyltransferase" evidence="2">
    <location>
        <begin position="380"/>
        <end position="465"/>
    </location>
</feature>
<dbReference type="InterPro" id="IPR006342">
    <property type="entry name" value="FkbM_mtfrase"/>
</dbReference>
<dbReference type="InterPro" id="IPR029063">
    <property type="entry name" value="SAM-dependent_MTases_sf"/>
</dbReference>
<evidence type="ECO:0000259" key="2">
    <source>
        <dbReference type="Pfam" id="PF13649"/>
    </source>
</evidence>
<dbReference type="SUPFAM" id="SSF53335">
    <property type="entry name" value="S-adenosyl-L-methionine-dependent methyltransferases"/>
    <property type="match status" value="2"/>
</dbReference>
<dbReference type="InterPro" id="IPR041698">
    <property type="entry name" value="Methyltransf_25"/>
</dbReference>
<dbReference type="Pfam" id="PF13649">
    <property type="entry name" value="Methyltransf_25"/>
    <property type="match status" value="1"/>
</dbReference>
<dbReference type="GO" id="GO:0008168">
    <property type="term" value="F:methyltransferase activity"/>
    <property type="evidence" value="ECO:0007669"/>
    <property type="project" value="UniProtKB-KW"/>
</dbReference>
<dbReference type="PANTHER" id="PTHR36973">
    <property type="entry name" value="SLL1456 PROTEIN-RELATED"/>
    <property type="match status" value="1"/>
</dbReference>
<keyword evidence="4" id="KW-1185">Reference proteome</keyword>
<accession>A0ABX2D1G8</accession>
<evidence type="ECO:0000259" key="1">
    <source>
        <dbReference type="Pfam" id="PF05050"/>
    </source>
</evidence>
<dbReference type="Gene3D" id="3.40.50.150">
    <property type="entry name" value="Vaccinia Virus protein VP39"/>
    <property type="match status" value="2"/>
</dbReference>
<evidence type="ECO:0000313" key="3">
    <source>
        <dbReference type="EMBL" id="NQE36439.1"/>
    </source>
</evidence>